<reference evidence="2 3" key="1">
    <citation type="journal article" date="2014" name="BMC Genomics">
        <title>Genomic comparison of sporeforming bacilli isolated from milk.</title>
        <authorList>
            <person name="Moreno Switt A.I."/>
            <person name="Andrus A.D."/>
            <person name="Ranieri M.L."/>
            <person name="Orsi R.H."/>
            <person name="Ivy R."/>
            <person name="den Bakker H.C."/>
            <person name="Martin N.H."/>
            <person name="Wiedmann M."/>
            <person name="Boor K.J."/>
        </authorList>
    </citation>
    <scope>NUCLEOTIDE SEQUENCE [LARGE SCALE GENOMIC DNA]</scope>
    <source>
        <strain evidence="2 3">FSL R5-213</strain>
    </source>
</reference>
<keyword evidence="3" id="KW-1185">Reference proteome</keyword>
<proteinExistence type="predicted"/>
<evidence type="ECO:0000259" key="1">
    <source>
        <dbReference type="PROSITE" id="PS50943"/>
    </source>
</evidence>
<sequence>MDKLGEKVSYFRRSKGLTIKELAENICDDSTIYRLEKGKQLPRIEILNDICMKLEIPLKALFPFNAEVQKLKKLCREFTYTEDYLALELVLEECNKVKEELSSTFSKKEFKKHIDWHKSILLHKKENKLDDALNILKSLVNLENCTSELDINILNSTGLIYLSYNNVDDAYNIYKVIYRKIKTQHFLEDPTLLPRVGYNLANCMYRLKLYDESLKVCQEILYYIESNQLIYSLGEIYHMIGMLSKKKGNYTESKEAFNNAIIIFTLNKNETNLNRAKLDLSYLNVLLKDH</sequence>
<dbReference type="SUPFAM" id="SSF48452">
    <property type="entry name" value="TPR-like"/>
    <property type="match status" value="1"/>
</dbReference>
<dbReference type="PANTHER" id="PTHR37038">
    <property type="entry name" value="TRANSCRIPTIONAL REGULATOR-RELATED"/>
    <property type="match status" value="1"/>
</dbReference>
<dbReference type="InterPro" id="IPR010982">
    <property type="entry name" value="Lambda_DNA-bd_dom_sf"/>
</dbReference>
<evidence type="ECO:0000313" key="3">
    <source>
        <dbReference type="Proteomes" id="UP000019062"/>
    </source>
</evidence>
<dbReference type="SMART" id="SM00530">
    <property type="entry name" value="HTH_XRE"/>
    <property type="match status" value="1"/>
</dbReference>
<dbReference type="SMART" id="SM00028">
    <property type="entry name" value="TPR"/>
    <property type="match status" value="2"/>
</dbReference>
<gene>
    <name evidence="2" type="ORF">C176_20189</name>
</gene>
<name>W4EM28_9BACL</name>
<organism evidence="2 3">
    <name type="scientific">Viridibacillus arenosi FSL R5-213</name>
    <dbReference type="NCBI Taxonomy" id="1227360"/>
    <lineage>
        <taxon>Bacteria</taxon>
        <taxon>Bacillati</taxon>
        <taxon>Bacillota</taxon>
        <taxon>Bacilli</taxon>
        <taxon>Bacillales</taxon>
        <taxon>Caryophanaceae</taxon>
        <taxon>Viridibacillus</taxon>
    </lineage>
</organism>
<dbReference type="Pfam" id="PF18768">
    <property type="entry name" value="RNPP_C"/>
    <property type="match status" value="1"/>
</dbReference>
<dbReference type="RefSeq" id="WP_038190441.1">
    <property type="nucleotide sequence ID" value="NZ_ASQA01000042.1"/>
</dbReference>
<dbReference type="InterPro" id="IPR053163">
    <property type="entry name" value="HTH-type_regulator_Rgg"/>
</dbReference>
<accession>W4EM28</accession>
<dbReference type="InterPro" id="IPR011990">
    <property type="entry name" value="TPR-like_helical_dom_sf"/>
</dbReference>
<dbReference type="PROSITE" id="PS50943">
    <property type="entry name" value="HTH_CROC1"/>
    <property type="match status" value="1"/>
</dbReference>
<dbReference type="InterPro" id="IPR001387">
    <property type="entry name" value="Cro/C1-type_HTH"/>
</dbReference>
<protein>
    <submittedName>
        <fullName evidence="2">Transcriptional regulator</fullName>
    </submittedName>
</protein>
<dbReference type="InterPro" id="IPR019734">
    <property type="entry name" value="TPR_rpt"/>
</dbReference>
<evidence type="ECO:0000313" key="2">
    <source>
        <dbReference type="EMBL" id="ETT81062.1"/>
    </source>
</evidence>
<dbReference type="EMBL" id="ASQA01000042">
    <property type="protein sequence ID" value="ETT81062.1"/>
    <property type="molecule type" value="Genomic_DNA"/>
</dbReference>
<dbReference type="AlphaFoldDB" id="W4EM28"/>
<comment type="caution">
    <text evidence="2">The sequence shown here is derived from an EMBL/GenBank/DDBJ whole genome shotgun (WGS) entry which is preliminary data.</text>
</comment>
<dbReference type="CDD" id="cd00093">
    <property type="entry name" value="HTH_XRE"/>
    <property type="match status" value="1"/>
</dbReference>
<feature type="domain" description="HTH cro/C1-type" evidence="1">
    <location>
        <begin position="8"/>
        <end position="61"/>
    </location>
</feature>
<dbReference type="eggNOG" id="COG1396">
    <property type="taxonomic scope" value="Bacteria"/>
</dbReference>
<dbReference type="Gene3D" id="1.25.40.10">
    <property type="entry name" value="Tetratricopeptide repeat domain"/>
    <property type="match status" value="1"/>
</dbReference>
<dbReference type="PANTHER" id="PTHR37038:SF14">
    <property type="entry name" value="TRANSCRIPTIONAL ACTIVATOR"/>
    <property type="match status" value="1"/>
</dbReference>
<dbReference type="InterPro" id="IPR041315">
    <property type="entry name" value="PlcR_TPR"/>
</dbReference>
<dbReference type="SUPFAM" id="SSF47413">
    <property type="entry name" value="lambda repressor-like DNA-binding domains"/>
    <property type="match status" value="1"/>
</dbReference>
<dbReference type="Pfam" id="PF01381">
    <property type="entry name" value="HTH_3"/>
    <property type="match status" value="1"/>
</dbReference>
<dbReference type="GO" id="GO:0003677">
    <property type="term" value="F:DNA binding"/>
    <property type="evidence" value="ECO:0007669"/>
    <property type="project" value="InterPro"/>
</dbReference>
<dbReference type="Proteomes" id="UP000019062">
    <property type="component" value="Unassembled WGS sequence"/>
</dbReference>